<dbReference type="SUPFAM" id="SSF46785">
    <property type="entry name" value="Winged helix' DNA-binding domain"/>
    <property type="match status" value="1"/>
</dbReference>
<protein>
    <submittedName>
        <fullName evidence="4">ROK family protein</fullName>
    </submittedName>
</protein>
<dbReference type="InterPro" id="IPR043129">
    <property type="entry name" value="ATPase_NBD"/>
</dbReference>
<dbReference type="Gene3D" id="3.30.420.40">
    <property type="match status" value="2"/>
</dbReference>
<dbReference type="Proteomes" id="UP000660861">
    <property type="component" value="Unassembled WGS sequence"/>
</dbReference>
<gene>
    <name evidence="4" type="ORF">H8709_10390</name>
</gene>
<comment type="function">
    <text evidence="1">Transcriptional repressor of xylose-utilizing enzymes.</text>
</comment>
<dbReference type="EMBL" id="JACRTC010000008">
    <property type="protein sequence ID" value="MBC8571233.1"/>
    <property type="molecule type" value="Genomic_DNA"/>
</dbReference>
<dbReference type="SUPFAM" id="SSF53067">
    <property type="entry name" value="Actin-like ATPase domain"/>
    <property type="match status" value="1"/>
</dbReference>
<dbReference type="InterPro" id="IPR036390">
    <property type="entry name" value="WH_DNA-bd_sf"/>
</dbReference>
<dbReference type="GO" id="GO:0042732">
    <property type="term" value="P:D-xylose metabolic process"/>
    <property type="evidence" value="ECO:0007669"/>
    <property type="project" value="UniProtKB-KW"/>
</dbReference>
<keyword evidence="5" id="KW-1185">Reference proteome</keyword>
<comment type="caution">
    <text evidence="4">The sequence shown here is derived from an EMBL/GenBank/DDBJ whole genome shotgun (WGS) entry which is preliminary data.</text>
</comment>
<evidence type="ECO:0000256" key="2">
    <source>
        <dbReference type="ARBA" id="ARBA00006479"/>
    </source>
</evidence>
<evidence type="ECO:0000313" key="4">
    <source>
        <dbReference type="EMBL" id="MBC8571233.1"/>
    </source>
</evidence>
<dbReference type="AlphaFoldDB" id="A0A926ICD5"/>
<dbReference type="PANTHER" id="PTHR18964:SF149">
    <property type="entry name" value="BIFUNCTIONAL UDP-N-ACETYLGLUCOSAMINE 2-EPIMERASE_N-ACETYLMANNOSAMINE KINASE"/>
    <property type="match status" value="1"/>
</dbReference>
<keyword evidence="3" id="KW-0119">Carbohydrate metabolism</keyword>
<dbReference type="InterPro" id="IPR036388">
    <property type="entry name" value="WH-like_DNA-bd_sf"/>
</dbReference>
<evidence type="ECO:0000313" key="5">
    <source>
        <dbReference type="Proteomes" id="UP000660861"/>
    </source>
</evidence>
<comment type="similarity">
    <text evidence="2">Belongs to the ROK (NagC/XylR) family.</text>
</comment>
<reference evidence="4" key="1">
    <citation type="submission" date="2020-08" db="EMBL/GenBank/DDBJ databases">
        <title>Genome public.</title>
        <authorList>
            <person name="Liu C."/>
            <person name="Sun Q."/>
        </authorList>
    </citation>
    <scope>NUCLEOTIDE SEQUENCE</scope>
    <source>
        <strain evidence="4">NSJ-54</strain>
    </source>
</reference>
<accession>A0A926ICD5</accession>
<dbReference type="Pfam" id="PF00480">
    <property type="entry name" value="ROK"/>
    <property type="match status" value="1"/>
</dbReference>
<sequence length="404" mass="44932">MGNIISLKIRNTVNALALIKREGPITKNEISKKIGITSVSSHNIVNDLLDQNVIREATDTSNAVTSGGRKAVSYELNPDFGMVVGQRMVLGRIETGLYDFQSACIAYRERRVSETNPDVILRLMVDEIQELLEENGIVPAQVIGAGVTWPGQVNDMTGVILNLPNIPGYRGLEAKLIMEQRLGFPVYIGNDVKGMVLALKWMGYCGTDSLAYFSSGPEGVGCGVINEGRLLSGFNHNAGELAHIQVDFHGKMASFEQILLYAKVIDRCRAALKEAGEAVEEDFDLDAMVDLANEGSEPVLRVLREALSYIKMCMDILVKLLDPHFLLWQVEWLARIPALRQELEQIVRESFSNVSYCYLQIQMCDIDRLSTLGAAALLFDNFFTNKTSKNRLFAYNSEILSKRE</sequence>
<dbReference type="InterPro" id="IPR000600">
    <property type="entry name" value="ROK"/>
</dbReference>
<evidence type="ECO:0000256" key="1">
    <source>
        <dbReference type="ARBA" id="ARBA00002486"/>
    </source>
</evidence>
<dbReference type="RefSeq" id="WP_262398315.1">
    <property type="nucleotide sequence ID" value="NZ_JACRTC010000008.1"/>
</dbReference>
<dbReference type="PANTHER" id="PTHR18964">
    <property type="entry name" value="ROK (REPRESSOR, ORF, KINASE) FAMILY"/>
    <property type="match status" value="1"/>
</dbReference>
<keyword evidence="3" id="KW-0859">Xylose metabolism</keyword>
<evidence type="ECO:0000256" key="3">
    <source>
        <dbReference type="ARBA" id="ARBA00022629"/>
    </source>
</evidence>
<name>A0A926ICD5_9FIRM</name>
<proteinExistence type="inferred from homology"/>
<dbReference type="Gene3D" id="1.10.10.10">
    <property type="entry name" value="Winged helix-like DNA-binding domain superfamily/Winged helix DNA-binding domain"/>
    <property type="match status" value="1"/>
</dbReference>
<organism evidence="4 5">
    <name type="scientific">Zongyangia hominis</name>
    <dbReference type="NCBI Taxonomy" id="2763677"/>
    <lineage>
        <taxon>Bacteria</taxon>
        <taxon>Bacillati</taxon>
        <taxon>Bacillota</taxon>
        <taxon>Clostridia</taxon>
        <taxon>Eubacteriales</taxon>
        <taxon>Oscillospiraceae</taxon>
        <taxon>Zongyangia</taxon>
    </lineage>
</organism>